<feature type="active site" description="Nucleophile" evidence="4">
    <location>
        <position position="209"/>
    </location>
</feature>
<evidence type="ECO:0000256" key="5">
    <source>
        <dbReference type="PIRSR" id="PIRSR000865-2"/>
    </source>
</evidence>
<evidence type="ECO:0000259" key="8">
    <source>
        <dbReference type="Pfam" id="PF00151"/>
    </source>
</evidence>
<feature type="signal peptide" evidence="7">
    <location>
        <begin position="1"/>
        <end position="24"/>
    </location>
</feature>
<protein>
    <recommendedName>
        <fullName evidence="8">Lipase domain-containing protein</fullName>
    </recommendedName>
</protein>
<evidence type="ECO:0000256" key="2">
    <source>
        <dbReference type="ARBA" id="ARBA00010701"/>
    </source>
</evidence>
<evidence type="ECO:0000313" key="10">
    <source>
        <dbReference type="Proteomes" id="UP001153712"/>
    </source>
</evidence>
<organism evidence="9 10">
    <name type="scientific">Phyllotreta striolata</name>
    <name type="common">Striped flea beetle</name>
    <name type="synonym">Crioceris striolata</name>
    <dbReference type="NCBI Taxonomy" id="444603"/>
    <lineage>
        <taxon>Eukaryota</taxon>
        <taxon>Metazoa</taxon>
        <taxon>Ecdysozoa</taxon>
        <taxon>Arthropoda</taxon>
        <taxon>Hexapoda</taxon>
        <taxon>Insecta</taxon>
        <taxon>Pterygota</taxon>
        <taxon>Neoptera</taxon>
        <taxon>Endopterygota</taxon>
        <taxon>Coleoptera</taxon>
        <taxon>Polyphaga</taxon>
        <taxon>Cucujiformia</taxon>
        <taxon>Chrysomeloidea</taxon>
        <taxon>Chrysomelidae</taxon>
        <taxon>Galerucinae</taxon>
        <taxon>Alticini</taxon>
        <taxon>Phyllotreta</taxon>
    </lineage>
</organism>
<feature type="chain" id="PRO_5040480475" description="Lipase domain-containing protein" evidence="7">
    <location>
        <begin position="25"/>
        <end position="544"/>
    </location>
</feature>
<keyword evidence="3" id="KW-0964">Secreted</keyword>
<dbReference type="PANTHER" id="PTHR11610">
    <property type="entry name" value="LIPASE"/>
    <property type="match status" value="1"/>
</dbReference>
<evidence type="ECO:0000256" key="7">
    <source>
        <dbReference type="SAM" id="SignalP"/>
    </source>
</evidence>
<dbReference type="SUPFAM" id="SSF53474">
    <property type="entry name" value="alpha/beta-Hydrolases"/>
    <property type="match status" value="1"/>
</dbReference>
<evidence type="ECO:0000256" key="3">
    <source>
        <dbReference type="ARBA" id="ARBA00022525"/>
    </source>
</evidence>
<gene>
    <name evidence="9" type="ORF">PHYEVI_LOCUS8642</name>
</gene>
<dbReference type="PRINTS" id="PR00821">
    <property type="entry name" value="TAGLIPASE"/>
</dbReference>
<name>A0A9N9TPV1_PHYSR</name>
<dbReference type="GO" id="GO:0046872">
    <property type="term" value="F:metal ion binding"/>
    <property type="evidence" value="ECO:0007669"/>
    <property type="project" value="UniProtKB-KW"/>
</dbReference>
<evidence type="ECO:0000256" key="4">
    <source>
        <dbReference type="PIRSR" id="PIRSR000865-1"/>
    </source>
</evidence>
<dbReference type="GO" id="GO:0016298">
    <property type="term" value="F:lipase activity"/>
    <property type="evidence" value="ECO:0007669"/>
    <property type="project" value="InterPro"/>
</dbReference>
<keyword evidence="10" id="KW-1185">Reference proteome</keyword>
<dbReference type="InterPro" id="IPR029058">
    <property type="entry name" value="AB_hydrolase_fold"/>
</dbReference>
<feature type="binding site" evidence="5">
    <location>
        <position position="253"/>
    </location>
    <ligand>
        <name>Ca(2+)</name>
        <dbReference type="ChEBI" id="CHEBI:29108"/>
    </ligand>
</feature>
<proteinExistence type="inferred from homology"/>
<feature type="active site" description="Charge relay system" evidence="4">
    <location>
        <position position="324"/>
    </location>
</feature>
<feature type="domain" description="Lipase" evidence="8">
    <location>
        <begin position="64"/>
        <end position="405"/>
    </location>
</feature>
<dbReference type="PANTHER" id="PTHR11610:SF185">
    <property type="entry name" value="LD47264P"/>
    <property type="match status" value="1"/>
</dbReference>
<reference evidence="9" key="1">
    <citation type="submission" date="2022-01" db="EMBL/GenBank/DDBJ databases">
        <authorList>
            <person name="King R."/>
        </authorList>
    </citation>
    <scope>NUCLEOTIDE SEQUENCE</scope>
</reference>
<comment type="subcellular location">
    <subcellularLocation>
        <location evidence="1">Secreted</location>
    </subcellularLocation>
</comment>
<dbReference type="AlphaFoldDB" id="A0A9N9TPV1"/>
<dbReference type="Gene3D" id="2.60.60.20">
    <property type="entry name" value="PLAT/LH2 domain"/>
    <property type="match status" value="1"/>
</dbReference>
<dbReference type="GO" id="GO:0005615">
    <property type="term" value="C:extracellular space"/>
    <property type="evidence" value="ECO:0007669"/>
    <property type="project" value="TreeGrafter"/>
</dbReference>
<dbReference type="Gene3D" id="3.40.50.1820">
    <property type="entry name" value="alpha/beta hydrolase"/>
    <property type="match status" value="1"/>
</dbReference>
<dbReference type="CDD" id="cd00707">
    <property type="entry name" value="Pancreat_lipase_like"/>
    <property type="match status" value="1"/>
</dbReference>
<keyword evidence="7" id="KW-0732">Signal</keyword>
<evidence type="ECO:0000256" key="6">
    <source>
        <dbReference type="RuleBase" id="RU004262"/>
    </source>
</evidence>
<evidence type="ECO:0000313" key="9">
    <source>
        <dbReference type="EMBL" id="CAG9862325.1"/>
    </source>
</evidence>
<comment type="similarity">
    <text evidence="2 6">Belongs to the AB hydrolase superfamily. Lipase family.</text>
</comment>
<dbReference type="Proteomes" id="UP001153712">
    <property type="component" value="Chromosome 5"/>
</dbReference>
<evidence type="ECO:0000256" key="1">
    <source>
        <dbReference type="ARBA" id="ARBA00004613"/>
    </source>
</evidence>
<dbReference type="EMBL" id="OU900098">
    <property type="protein sequence ID" value="CAG9862325.1"/>
    <property type="molecule type" value="Genomic_DNA"/>
</dbReference>
<dbReference type="OrthoDB" id="199913at2759"/>
<dbReference type="PIRSF" id="PIRSF000865">
    <property type="entry name" value="Lipoprotein_lipase_LIPH"/>
    <property type="match status" value="1"/>
</dbReference>
<dbReference type="InterPro" id="IPR000734">
    <property type="entry name" value="TAG_lipase"/>
</dbReference>
<dbReference type="InterPro" id="IPR033906">
    <property type="entry name" value="Lipase_N"/>
</dbReference>
<dbReference type="GO" id="GO:0052689">
    <property type="term" value="F:carboxylic ester hydrolase activity"/>
    <property type="evidence" value="ECO:0007669"/>
    <property type="project" value="InterPro"/>
</dbReference>
<dbReference type="Pfam" id="PF00151">
    <property type="entry name" value="Lipase"/>
    <property type="match status" value="1"/>
</dbReference>
<dbReference type="InterPro" id="IPR016272">
    <property type="entry name" value="Lipase_LIPH"/>
</dbReference>
<sequence>MDKNTGVFLLSISLFLVIGRIVQADENSYNFYYMQIGQATQNKDLFKRSLETNASKCYHKYDRNFGCFDLNYPWTSEHRPVSTFPEEIDKIEPQYLLHTRGNNPVQMHLSDVGKKLPPNLKPKNPIYLITHGYIESGSISWIHNIARVLLSQEDCNVIIIDWQKGSGPPFTQAVANIRLVGAITAHLLASIANQTGTQKLDHVHAIGHSLGAHMCGYIGYTLQEKFNLTMGRISGLDPAEPHFAKAGPPVRLDRTAAKYVDVIHTDASQFIRGGLGIVESIGHVDYYPNGGTDQPGCTSGLAQYIRDANGSFFNGMKKYLGCNHIRSHEFYLESITSNPQCKFLTVSCPSFQDFTLGRCFGCGKSKENCIPFGFHGRKHYEKHFATRSKQTSRIQYLITGENKPFCKHHYRIVVQVSNSNVSKIHGGEVGQLYFTMHSTSNGRGRKSTPVGFVSGFHEPGSLYMGVVATDSVPHLRAVEIEWRFNSSLFNPLTWRLWTQPQIYLKKITVESLENEESVTVCPKWQKALVNGVPQLMIPSYCKMS</sequence>
<feature type="active site" description="Charge relay system" evidence="4">
    <location>
        <position position="237"/>
    </location>
</feature>
<keyword evidence="5" id="KW-0479">Metal-binding</keyword>
<dbReference type="InterPro" id="IPR013818">
    <property type="entry name" value="Lipase"/>
</dbReference>
<accession>A0A9N9TPV1</accession>
<feature type="binding site" evidence="5">
    <location>
        <position position="251"/>
    </location>
    <ligand>
        <name>Ca(2+)</name>
        <dbReference type="ChEBI" id="CHEBI:29108"/>
    </ligand>
</feature>
<dbReference type="GO" id="GO:0016042">
    <property type="term" value="P:lipid catabolic process"/>
    <property type="evidence" value="ECO:0007669"/>
    <property type="project" value="TreeGrafter"/>
</dbReference>
<keyword evidence="5" id="KW-0106">Calcium</keyword>